<reference evidence="1 2" key="1">
    <citation type="submission" date="2021-03" db="EMBL/GenBank/DDBJ databases">
        <title>Antimicrobial resistance genes in bacteria isolated from Japanese honey, and their potential for conferring macrolide and lincosamide resistance in the American foulbrood pathogen Paenibacillus larvae.</title>
        <authorList>
            <person name="Okamoto M."/>
            <person name="Kumagai M."/>
            <person name="Kanamori H."/>
            <person name="Takamatsu D."/>
        </authorList>
    </citation>
    <scope>NUCLEOTIDE SEQUENCE [LARGE SCALE GENOMIC DNA]</scope>
    <source>
        <strain evidence="1 2">J42TS3</strain>
    </source>
</reference>
<name>A0ABQ4M882_9BACL</name>
<protein>
    <submittedName>
        <fullName evidence="1">Uncharacterized protein</fullName>
    </submittedName>
</protein>
<proteinExistence type="predicted"/>
<gene>
    <name evidence="1" type="ORF">J42TS3_12350</name>
</gene>
<comment type="caution">
    <text evidence="1">The sequence shown here is derived from an EMBL/GenBank/DDBJ whole genome shotgun (WGS) entry which is preliminary data.</text>
</comment>
<evidence type="ECO:0000313" key="1">
    <source>
        <dbReference type="EMBL" id="GIP52200.1"/>
    </source>
</evidence>
<dbReference type="EMBL" id="BOSL01000003">
    <property type="protein sequence ID" value="GIP52200.1"/>
    <property type="molecule type" value="Genomic_DNA"/>
</dbReference>
<accession>A0ABQ4M882</accession>
<dbReference type="RefSeq" id="WP_213654108.1">
    <property type="nucleotide sequence ID" value="NZ_BOSL01000003.1"/>
</dbReference>
<keyword evidence="2" id="KW-1185">Reference proteome</keyword>
<sequence length="326" mass="38048">MKIENLSVGFVAKNYKELCTKLNEDVKNGKSKVLQLERWKCYFDYDKKGNSFIITEIFDNPKPLPTRGGNNITPYIADVKGLIIQLLLYSGDNRVLLPKNRLLVALNMINDNYRIGKKDIKGLSKQINIKEIDIYDFYNTTDDLLGRNVEKALNELQNTRAIYWSKVLMICKNNELREATNEEYNLILKVQVDVLNEMGYTGLVEVFKKGVTETFTNRTNKILNRIAGIDYIYEAYRIHLNEDRLVEVSEKMSKDEIKTKGKILNNQIKDRIKTNSVKRKARILEVYDEWFGLPNEKKSYRLDDNYLEKQFKLADVLIDIEHPSIL</sequence>
<evidence type="ECO:0000313" key="2">
    <source>
        <dbReference type="Proteomes" id="UP000679992"/>
    </source>
</evidence>
<organism evidence="1 2">
    <name type="scientific">Paenibacillus vini</name>
    <dbReference type="NCBI Taxonomy" id="1476024"/>
    <lineage>
        <taxon>Bacteria</taxon>
        <taxon>Bacillati</taxon>
        <taxon>Bacillota</taxon>
        <taxon>Bacilli</taxon>
        <taxon>Bacillales</taxon>
        <taxon>Paenibacillaceae</taxon>
        <taxon>Paenibacillus</taxon>
    </lineage>
</organism>
<dbReference type="Proteomes" id="UP000679992">
    <property type="component" value="Unassembled WGS sequence"/>
</dbReference>